<dbReference type="SMART" id="SM00186">
    <property type="entry name" value="FBG"/>
    <property type="match status" value="1"/>
</dbReference>
<keyword evidence="3" id="KW-0732">Signal</keyword>
<keyword evidence="2" id="KW-0964">Secreted</keyword>
<dbReference type="InterPro" id="IPR014716">
    <property type="entry name" value="Fibrinogen_a/b/g_C_1"/>
</dbReference>
<dbReference type="EMBL" id="CAJOBC010008211">
    <property type="protein sequence ID" value="CAF3955416.1"/>
    <property type="molecule type" value="Genomic_DNA"/>
</dbReference>
<evidence type="ECO:0000313" key="10">
    <source>
        <dbReference type="EMBL" id="CAF3955416.1"/>
    </source>
</evidence>
<dbReference type="InterPro" id="IPR002181">
    <property type="entry name" value="Fibrinogen_a/b/g_C_dom"/>
</dbReference>
<keyword evidence="7" id="KW-0472">Membrane</keyword>
<keyword evidence="5" id="KW-1015">Disulfide bond</keyword>
<dbReference type="PROSITE" id="PS51406">
    <property type="entry name" value="FIBRINOGEN_C_2"/>
    <property type="match status" value="1"/>
</dbReference>
<dbReference type="Proteomes" id="UP000663829">
    <property type="component" value="Unassembled WGS sequence"/>
</dbReference>
<comment type="subcellular location">
    <subcellularLocation>
        <location evidence="1">Secreted</location>
    </subcellularLocation>
</comment>
<dbReference type="Pfam" id="PF00147">
    <property type="entry name" value="Fibrinogen_C"/>
    <property type="match status" value="1"/>
</dbReference>
<dbReference type="GO" id="GO:0005576">
    <property type="term" value="C:extracellular region"/>
    <property type="evidence" value="ECO:0007669"/>
    <property type="project" value="UniProtKB-SubCell"/>
</dbReference>
<keyword evidence="6" id="KW-0325">Glycoprotein</keyword>
<evidence type="ECO:0000313" key="11">
    <source>
        <dbReference type="Proteomes" id="UP000663829"/>
    </source>
</evidence>
<dbReference type="PANTHER" id="PTHR47221">
    <property type="entry name" value="FIBRINOGEN ALPHA CHAIN"/>
    <property type="match status" value="1"/>
</dbReference>
<keyword evidence="7" id="KW-1133">Transmembrane helix</keyword>
<dbReference type="PANTHER" id="PTHR47221:SF6">
    <property type="entry name" value="FIBRINOGEN ALPHA CHAIN"/>
    <property type="match status" value="1"/>
</dbReference>
<gene>
    <name evidence="9" type="ORF">GPM918_LOCUS23213</name>
    <name evidence="10" type="ORF">SRO942_LOCUS23212</name>
</gene>
<dbReference type="Gene3D" id="3.90.215.10">
    <property type="entry name" value="Gamma Fibrinogen, chain A, domain 1"/>
    <property type="match status" value="1"/>
</dbReference>
<feature type="domain" description="Fibrinogen C-terminal" evidence="8">
    <location>
        <begin position="99"/>
        <end position="326"/>
    </location>
</feature>
<dbReference type="InterPro" id="IPR037579">
    <property type="entry name" value="FIB_ANG-like"/>
</dbReference>
<evidence type="ECO:0000256" key="2">
    <source>
        <dbReference type="ARBA" id="ARBA00022525"/>
    </source>
</evidence>
<dbReference type="AlphaFoldDB" id="A0A814VQE7"/>
<dbReference type="EMBL" id="CAJNOQ010008210">
    <property type="protein sequence ID" value="CAF1191117.1"/>
    <property type="molecule type" value="Genomic_DNA"/>
</dbReference>
<keyword evidence="4" id="KW-0175">Coiled coil</keyword>
<evidence type="ECO:0000259" key="8">
    <source>
        <dbReference type="PROSITE" id="PS51406"/>
    </source>
</evidence>
<accession>A0A814VQE7</accession>
<evidence type="ECO:0000256" key="6">
    <source>
        <dbReference type="ARBA" id="ARBA00023180"/>
    </source>
</evidence>
<dbReference type="OrthoDB" id="7871457at2759"/>
<evidence type="ECO:0000256" key="4">
    <source>
        <dbReference type="ARBA" id="ARBA00023054"/>
    </source>
</evidence>
<keyword evidence="11" id="KW-1185">Reference proteome</keyword>
<dbReference type="SUPFAM" id="SSF56496">
    <property type="entry name" value="Fibrinogen C-terminal domain-like"/>
    <property type="match status" value="1"/>
</dbReference>
<feature type="transmembrane region" description="Helical" evidence="7">
    <location>
        <begin position="16"/>
        <end position="35"/>
    </location>
</feature>
<proteinExistence type="predicted"/>
<dbReference type="InterPro" id="IPR036056">
    <property type="entry name" value="Fibrinogen-like_C"/>
</dbReference>
<name>A0A814VQE7_9BILA</name>
<comment type="caution">
    <text evidence="9">The sequence shown here is derived from an EMBL/GenBank/DDBJ whole genome shotgun (WGS) entry which is preliminary data.</text>
</comment>
<organism evidence="9 11">
    <name type="scientific">Didymodactylos carnosus</name>
    <dbReference type="NCBI Taxonomy" id="1234261"/>
    <lineage>
        <taxon>Eukaryota</taxon>
        <taxon>Metazoa</taxon>
        <taxon>Spiralia</taxon>
        <taxon>Gnathifera</taxon>
        <taxon>Rotifera</taxon>
        <taxon>Eurotatoria</taxon>
        <taxon>Bdelloidea</taxon>
        <taxon>Philodinida</taxon>
        <taxon>Philodinidae</taxon>
        <taxon>Didymodactylos</taxon>
    </lineage>
</organism>
<dbReference type="Proteomes" id="UP000681722">
    <property type="component" value="Unassembled WGS sequence"/>
</dbReference>
<keyword evidence="7" id="KW-0812">Transmembrane</keyword>
<evidence type="ECO:0000256" key="1">
    <source>
        <dbReference type="ARBA" id="ARBA00004613"/>
    </source>
</evidence>
<evidence type="ECO:0000256" key="3">
    <source>
        <dbReference type="ARBA" id="ARBA00022729"/>
    </source>
</evidence>
<reference evidence="9" key="1">
    <citation type="submission" date="2021-02" db="EMBL/GenBank/DDBJ databases">
        <authorList>
            <person name="Nowell W R."/>
        </authorList>
    </citation>
    <scope>NUCLEOTIDE SEQUENCE</scope>
</reference>
<evidence type="ECO:0000256" key="5">
    <source>
        <dbReference type="ARBA" id="ARBA00023157"/>
    </source>
</evidence>
<protein>
    <recommendedName>
        <fullName evidence="8">Fibrinogen C-terminal domain-containing protein</fullName>
    </recommendedName>
</protein>
<evidence type="ECO:0000313" key="9">
    <source>
        <dbReference type="EMBL" id="CAF1191117.1"/>
    </source>
</evidence>
<evidence type="ECO:0000256" key="7">
    <source>
        <dbReference type="SAM" id="Phobius"/>
    </source>
</evidence>
<sequence length="328" mass="39192">MMATPPSVTTIERFCFIFIQILFYIILTSIFYIKLEQFTGKQEKLIKTILRNNSYQNLTVSSNELLKKLFLQCTKCVERYPCITIDCCHFNLFLEHTGYPLLIKHRHSISYKQNRTTKCLELEIGSNQKLRDVFCHNQNQTWLIIQSRQTVFENFNRSWLEYRNGFGNLTTNDYWLGNENIHWLTTMYECRLKIILTDWYNETRYAVYDYFHITNEDDNYRLLIDDYHGNIETTNNKINSLILWHNKAEFSTYDRYSTLLNCPQLFGGGGWWYTSDLSCGRVQLNGHLATHQDGLVPFNTGIMWLSWKNDRHYSFRSVRMLIKQKTKK</sequence>